<name>A0A4R7F0B1_9FLAO</name>
<comment type="caution">
    <text evidence="2">The sequence shown here is derived from an EMBL/GenBank/DDBJ whole genome shotgun (WGS) entry which is preliminary data.</text>
</comment>
<dbReference type="SUPFAM" id="SSF53474">
    <property type="entry name" value="alpha/beta-Hydrolases"/>
    <property type="match status" value="1"/>
</dbReference>
<proteinExistence type="predicted"/>
<evidence type="ECO:0000313" key="3">
    <source>
        <dbReference type="Proteomes" id="UP000295215"/>
    </source>
</evidence>
<gene>
    <name evidence="2" type="ORF">C8P70_10945</name>
</gene>
<dbReference type="RefSeq" id="WP_133712264.1">
    <property type="nucleotide sequence ID" value="NZ_SOAG01000009.1"/>
</dbReference>
<reference evidence="2 3" key="1">
    <citation type="submission" date="2019-03" db="EMBL/GenBank/DDBJ databases">
        <title>Genomic Encyclopedia of Archaeal and Bacterial Type Strains, Phase II (KMG-II): from individual species to whole genera.</title>
        <authorList>
            <person name="Goeker M."/>
        </authorList>
    </citation>
    <scope>NUCLEOTIDE SEQUENCE [LARGE SCALE GENOMIC DNA]</scope>
    <source>
        <strain evidence="2 3">DSM 28213</strain>
    </source>
</reference>
<accession>A0A4R7F0B1</accession>
<evidence type="ECO:0000313" key="2">
    <source>
        <dbReference type="EMBL" id="TDS60188.1"/>
    </source>
</evidence>
<sequence length="351" mass="40533">MIRILLTAVVFLFSAFAIAQNKKYYYEYESVLPYQERFDKIEVNATNEVEKIQLYGTLLLPKTPFYKVVMIIPGSGPDTRENHFKLAEELLLHNIAVFRYDERGISESEGEFNEIRIGINELVDDMAVLFQKLKQLPALKDKKVGVIGHSFGGMIAIDAVNKKKANPDFMVQWATPVQSHGEWFKYQLKNGIGELPMQFKYENLEEAYKIMDIFNQAFATTKDSTTMKQDIKLLYKTRKIAKKQGYTSKRYERFTYATFPTHKALIKKDFEKMYANVEVPMLYIIGTNDIIVDPVAGVEKLKSLGNTKVEIKVLDGLDHYLTTEPELVLGKEMYYIDEKASAYMVNWILNQ</sequence>
<dbReference type="Gene3D" id="3.40.50.1820">
    <property type="entry name" value="alpha/beta hydrolase"/>
    <property type="match status" value="1"/>
</dbReference>
<keyword evidence="3" id="KW-1185">Reference proteome</keyword>
<dbReference type="AlphaFoldDB" id="A0A4R7F0B1"/>
<dbReference type="OrthoDB" id="9809549at2"/>
<dbReference type="PANTHER" id="PTHR43265">
    <property type="entry name" value="ESTERASE ESTD"/>
    <property type="match status" value="1"/>
</dbReference>
<dbReference type="InterPro" id="IPR022742">
    <property type="entry name" value="Hydrolase_4"/>
</dbReference>
<feature type="domain" description="Serine aminopeptidase S33" evidence="1">
    <location>
        <begin position="68"/>
        <end position="326"/>
    </location>
</feature>
<dbReference type="Pfam" id="PF12146">
    <property type="entry name" value="Hydrolase_4"/>
    <property type="match status" value="1"/>
</dbReference>
<dbReference type="InterPro" id="IPR053145">
    <property type="entry name" value="AB_hydrolase_Est10"/>
</dbReference>
<dbReference type="EMBL" id="SOAG01000009">
    <property type="protein sequence ID" value="TDS60188.1"/>
    <property type="molecule type" value="Genomic_DNA"/>
</dbReference>
<organism evidence="2 3">
    <name type="scientific">Myroides indicus</name>
    <dbReference type="NCBI Taxonomy" id="1323422"/>
    <lineage>
        <taxon>Bacteria</taxon>
        <taxon>Pseudomonadati</taxon>
        <taxon>Bacteroidota</taxon>
        <taxon>Flavobacteriia</taxon>
        <taxon>Flavobacteriales</taxon>
        <taxon>Flavobacteriaceae</taxon>
        <taxon>Myroides</taxon>
    </lineage>
</organism>
<dbReference type="GO" id="GO:0052689">
    <property type="term" value="F:carboxylic ester hydrolase activity"/>
    <property type="evidence" value="ECO:0007669"/>
    <property type="project" value="TreeGrafter"/>
</dbReference>
<evidence type="ECO:0000259" key="1">
    <source>
        <dbReference type="Pfam" id="PF12146"/>
    </source>
</evidence>
<protein>
    <recommendedName>
        <fullName evidence="1">Serine aminopeptidase S33 domain-containing protein</fullName>
    </recommendedName>
</protein>
<dbReference type="Proteomes" id="UP000295215">
    <property type="component" value="Unassembled WGS sequence"/>
</dbReference>
<dbReference type="PANTHER" id="PTHR43265:SF1">
    <property type="entry name" value="ESTERASE ESTD"/>
    <property type="match status" value="1"/>
</dbReference>
<dbReference type="InterPro" id="IPR029058">
    <property type="entry name" value="AB_hydrolase_fold"/>
</dbReference>